<dbReference type="EMBL" id="KV878910">
    <property type="protein sequence ID" value="OJJ80497.1"/>
    <property type="molecule type" value="Genomic_DNA"/>
</dbReference>
<dbReference type="Proteomes" id="UP000184300">
    <property type="component" value="Unassembled WGS sequence"/>
</dbReference>
<evidence type="ECO:0000313" key="4">
    <source>
        <dbReference type="Proteomes" id="UP000184300"/>
    </source>
</evidence>
<organism evidence="3 4">
    <name type="scientific">Aspergillus glaucus CBS 516.65</name>
    <dbReference type="NCBI Taxonomy" id="1160497"/>
    <lineage>
        <taxon>Eukaryota</taxon>
        <taxon>Fungi</taxon>
        <taxon>Dikarya</taxon>
        <taxon>Ascomycota</taxon>
        <taxon>Pezizomycotina</taxon>
        <taxon>Eurotiomycetes</taxon>
        <taxon>Eurotiomycetidae</taxon>
        <taxon>Eurotiales</taxon>
        <taxon>Aspergillaceae</taxon>
        <taxon>Aspergillus</taxon>
        <taxon>Aspergillus subgen. Aspergillus</taxon>
    </lineage>
</organism>
<feature type="signal peptide" evidence="2">
    <location>
        <begin position="1"/>
        <end position="18"/>
    </location>
</feature>
<sequence>MKVTLITALAVLASSAAAAPAGSLPIVGEATKALNLGSSASSASSASSTVPSASSTPSSVSGGHLVQDVSKPVNQILSVAGPDAKQLLIELSPEVTALLSGLGLAGLGGPVGSIVASAANVGDLVKDLGPKVEGLLTVVDKDLGALLIQLSPEVAGLVSGLGLPNVGVPVGSVVTTVGQNVKRDDKLVQDLAPKVQDVLEVTGPNAERLLVQLSPSVASLLAGLGLPSVGTPVGEIVKKAGSVGELVKDLGAPVNNLLTVVGQDGGALLIQLSPSVAGLVTGLGLPAVGSSVGSVVTTLGQNL</sequence>
<proteinExistence type="predicted"/>
<name>A0A1L9V987_ASPGL</name>
<dbReference type="AlphaFoldDB" id="A0A1L9V987"/>
<feature type="chain" id="PRO_5012747428" evidence="2">
    <location>
        <begin position="19"/>
        <end position="303"/>
    </location>
</feature>
<accession>A0A1L9V987</accession>
<feature type="compositionally biased region" description="Low complexity" evidence="1">
    <location>
        <begin position="45"/>
        <end position="61"/>
    </location>
</feature>
<dbReference type="GeneID" id="34463767"/>
<gene>
    <name evidence="3" type="ORF">ASPGLDRAFT_51327</name>
</gene>
<feature type="region of interest" description="Disordered" evidence="1">
    <location>
        <begin position="45"/>
        <end position="64"/>
    </location>
</feature>
<dbReference type="OrthoDB" id="3798541at2759"/>
<keyword evidence="2" id="KW-0732">Signal</keyword>
<protein>
    <submittedName>
        <fullName evidence="3">Uncharacterized protein</fullName>
    </submittedName>
</protein>
<evidence type="ECO:0000256" key="1">
    <source>
        <dbReference type="SAM" id="MobiDB-lite"/>
    </source>
</evidence>
<evidence type="ECO:0000313" key="3">
    <source>
        <dbReference type="EMBL" id="OJJ80497.1"/>
    </source>
</evidence>
<evidence type="ECO:0000256" key="2">
    <source>
        <dbReference type="SAM" id="SignalP"/>
    </source>
</evidence>
<keyword evidence="4" id="KW-1185">Reference proteome</keyword>
<dbReference type="RefSeq" id="XP_022397195.1">
    <property type="nucleotide sequence ID" value="XM_022547506.1"/>
</dbReference>
<dbReference type="VEuPathDB" id="FungiDB:ASPGLDRAFT_51327"/>
<reference evidence="4" key="1">
    <citation type="journal article" date="2017" name="Genome Biol.">
        <title>Comparative genomics reveals high biological diversity and specific adaptations in the industrially and medically important fungal genus Aspergillus.</title>
        <authorList>
            <person name="de Vries R.P."/>
            <person name="Riley R."/>
            <person name="Wiebenga A."/>
            <person name="Aguilar-Osorio G."/>
            <person name="Amillis S."/>
            <person name="Uchima C.A."/>
            <person name="Anderluh G."/>
            <person name="Asadollahi M."/>
            <person name="Askin M."/>
            <person name="Barry K."/>
            <person name="Battaglia E."/>
            <person name="Bayram O."/>
            <person name="Benocci T."/>
            <person name="Braus-Stromeyer S.A."/>
            <person name="Caldana C."/>
            <person name="Canovas D."/>
            <person name="Cerqueira G.C."/>
            <person name="Chen F."/>
            <person name="Chen W."/>
            <person name="Choi C."/>
            <person name="Clum A."/>
            <person name="Dos Santos R.A."/>
            <person name="Damasio A.R."/>
            <person name="Diallinas G."/>
            <person name="Emri T."/>
            <person name="Fekete E."/>
            <person name="Flipphi M."/>
            <person name="Freyberg S."/>
            <person name="Gallo A."/>
            <person name="Gournas C."/>
            <person name="Habgood R."/>
            <person name="Hainaut M."/>
            <person name="Harispe M.L."/>
            <person name="Henrissat B."/>
            <person name="Hilden K.S."/>
            <person name="Hope R."/>
            <person name="Hossain A."/>
            <person name="Karabika E."/>
            <person name="Karaffa L."/>
            <person name="Karanyi Z."/>
            <person name="Krasevec N."/>
            <person name="Kuo A."/>
            <person name="Kusch H."/>
            <person name="LaButti K."/>
            <person name="Lagendijk E.L."/>
            <person name="Lapidus A."/>
            <person name="Levasseur A."/>
            <person name="Lindquist E."/>
            <person name="Lipzen A."/>
            <person name="Logrieco A.F."/>
            <person name="MacCabe A."/>
            <person name="Maekelae M.R."/>
            <person name="Malavazi I."/>
            <person name="Melin P."/>
            <person name="Meyer V."/>
            <person name="Mielnichuk N."/>
            <person name="Miskei M."/>
            <person name="Molnar A.P."/>
            <person name="Mule G."/>
            <person name="Ngan C.Y."/>
            <person name="Orejas M."/>
            <person name="Orosz E."/>
            <person name="Ouedraogo J.P."/>
            <person name="Overkamp K.M."/>
            <person name="Park H.-S."/>
            <person name="Perrone G."/>
            <person name="Piumi F."/>
            <person name="Punt P.J."/>
            <person name="Ram A.F."/>
            <person name="Ramon A."/>
            <person name="Rauscher S."/>
            <person name="Record E."/>
            <person name="Riano-Pachon D.M."/>
            <person name="Robert V."/>
            <person name="Roehrig J."/>
            <person name="Ruller R."/>
            <person name="Salamov A."/>
            <person name="Salih N.S."/>
            <person name="Samson R.A."/>
            <person name="Sandor E."/>
            <person name="Sanguinetti M."/>
            <person name="Schuetze T."/>
            <person name="Sepcic K."/>
            <person name="Shelest E."/>
            <person name="Sherlock G."/>
            <person name="Sophianopoulou V."/>
            <person name="Squina F.M."/>
            <person name="Sun H."/>
            <person name="Susca A."/>
            <person name="Todd R.B."/>
            <person name="Tsang A."/>
            <person name="Unkles S.E."/>
            <person name="van de Wiele N."/>
            <person name="van Rossen-Uffink D."/>
            <person name="Oliveira J.V."/>
            <person name="Vesth T.C."/>
            <person name="Visser J."/>
            <person name="Yu J.-H."/>
            <person name="Zhou M."/>
            <person name="Andersen M.R."/>
            <person name="Archer D.B."/>
            <person name="Baker S.E."/>
            <person name="Benoit I."/>
            <person name="Brakhage A.A."/>
            <person name="Braus G.H."/>
            <person name="Fischer R."/>
            <person name="Frisvad J.C."/>
            <person name="Goldman G.H."/>
            <person name="Houbraken J."/>
            <person name="Oakley B."/>
            <person name="Pocsi I."/>
            <person name="Scazzocchio C."/>
            <person name="Seiboth B."/>
            <person name="vanKuyk P.A."/>
            <person name="Wortman J."/>
            <person name="Dyer P.S."/>
            <person name="Grigoriev I.V."/>
        </authorList>
    </citation>
    <scope>NUCLEOTIDE SEQUENCE [LARGE SCALE GENOMIC DNA]</scope>
    <source>
        <strain evidence="4">CBS 516.65</strain>
    </source>
</reference>